<reference evidence="1 2" key="1">
    <citation type="journal article" date="2022" name="Hortic Res">
        <title>A haplotype resolved chromosomal level avocado genome allows analysis of novel avocado genes.</title>
        <authorList>
            <person name="Nath O."/>
            <person name="Fletcher S.J."/>
            <person name="Hayward A."/>
            <person name="Shaw L.M."/>
            <person name="Masouleh A.K."/>
            <person name="Furtado A."/>
            <person name="Henry R.J."/>
            <person name="Mitter N."/>
        </authorList>
    </citation>
    <scope>NUCLEOTIDE SEQUENCE [LARGE SCALE GENOMIC DNA]</scope>
    <source>
        <strain evidence="2">cv. Hass</strain>
    </source>
</reference>
<sequence length="91" mass="10248">MGTLCIVVFETKLLIQFSKFCYNVMQTELLEPAVRGTLNVLKACSETGVERVIVVSSTAAVVMNPNWPPNRLMDEDCWSDIDYCRESQVTV</sequence>
<comment type="caution">
    <text evidence="1">The sequence shown here is derived from an EMBL/GenBank/DDBJ whole genome shotgun (WGS) entry which is preliminary data.</text>
</comment>
<name>A0ACC2LUF3_PERAE</name>
<dbReference type="Proteomes" id="UP001234297">
    <property type="component" value="Chromosome 3"/>
</dbReference>
<evidence type="ECO:0000313" key="1">
    <source>
        <dbReference type="EMBL" id="KAJ8637027.1"/>
    </source>
</evidence>
<gene>
    <name evidence="1" type="ORF">MRB53_011294</name>
</gene>
<evidence type="ECO:0000313" key="2">
    <source>
        <dbReference type="Proteomes" id="UP001234297"/>
    </source>
</evidence>
<proteinExistence type="predicted"/>
<organism evidence="1 2">
    <name type="scientific">Persea americana</name>
    <name type="common">Avocado</name>
    <dbReference type="NCBI Taxonomy" id="3435"/>
    <lineage>
        <taxon>Eukaryota</taxon>
        <taxon>Viridiplantae</taxon>
        <taxon>Streptophyta</taxon>
        <taxon>Embryophyta</taxon>
        <taxon>Tracheophyta</taxon>
        <taxon>Spermatophyta</taxon>
        <taxon>Magnoliopsida</taxon>
        <taxon>Magnoliidae</taxon>
        <taxon>Laurales</taxon>
        <taxon>Lauraceae</taxon>
        <taxon>Persea</taxon>
    </lineage>
</organism>
<protein>
    <submittedName>
        <fullName evidence="1">Uncharacterized protein</fullName>
    </submittedName>
</protein>
<accession>A0ACC2LUF3</accession>
<keyword evidence="2" id="KW-1185">Reference proteome</keyword>
<dbReference type="EMBL" id="CM056811">
    <property type="protein sequence ID" value="KAJ8637027.1"/>
    <property type="molecule type" value="Genomic_DNA"/>
</dbReference>